<evidence type="ECO:0000256" key="1">
    <source>
        <dbReference type="SAM" id="SignalP"/>
    </source>
</evidence>
<dbReference type="InterPro" id="IPR000922">
    <property type="entry name" value="Lectin_gal-bd_dom"/>
</dbReference>
<sequence>MRTLGKKMGTSHCRRLHGFILLLAMFISSVFSVAAKMDDVSFHGDPKRSLSGSNDSSLSESGGSYKMCATHREAKDGEPMPLDFDCEKGYVISKITFADYGQATGSCGKFKRGNCGATSTLNIVRKKCLRKEKCKLFVPDKIFGPSHCKGPLRLIIDATCTKA</sequence>
<dbReference type="Pfam" id="PF02140">
    <property type="entry name" value="SUEL_Lectin"/>
    <property type="match status" value="1"/>
</dbReference>
<organism evidence="3 4">
    <name type="scientific">Camelina sativa</name>
    <name type="common">False flax</name>
    <name type="synonym">Myagrum sativum</name>
    <dbReference type="NCBI Taxonomy" id="90675"/>
    <lineage>
        <taxon>Eukaryota</taxon>
        <taxon>Viridiplantae</taxon>
        <taxon>Streptophyta</taxon>
        <taxon>Embryophyta</taxon>
        <taxon>Tracheophyta</taxon>
        <taxon>Spermatophyta</taxon>
        <taxon>Magnoliopsida</taxon>
        <taxon>eudicotyledons</taxon>
        <taxon>Gunneridae</taxon>
        <taxon>Pentapetalae</taxon>
        <taxon>rosids</taxon>
        <taxon>malvids</taxon>
        <taxon>Brassicales</taxon>
        <taxon>Brassicaceae</taxon>
        <taxon>Camelineae</taxon>
        <taxon>Camelina</taxon>
    </lineage>
</organism>
<dbReference type="Gene3D" id="2.60.120.740">
    <property type="match status" value="1"/>
</dbReference>
<accession>A0ABM0YPM4</accession>
<feature type="signal peptide" evidence="1">
    <location>
        <begin position="1"/>
        <end position="32"/>
    </location>
</feature>
<dbReference type="InterPro" id="IPR043159">
    <property type="entry name" value="Lectin_gal-bd_sf"/>
</dbReference>
<reference evidence="4" key="2">
    <citation type="submission" date="2025-08" db="UniProtKB">
        <authorList>
            <consortium name="RefSeq"/>
        </authorList>
    </citation>
    <scope>IDENTIFICATION</scope>
    <source>
        <tissue evidence="4">Leaf</tissue>
    </source>
</reference>
<reference evidence="3" key="1">
    <citation type="journal article" date="2014" name="Nat. Commun.">
        <title>The emerging biofuel crop Camelina sativa retains a highly undifferentiated hexaploid genome structure.</title>
        <authorList>
            <person name="Kagale S."/>
            <person name="Koh C."/>
            <person name="Nixon J."/>
            <person name="Bollina V."/>
            <person name="Clarke W.E."/>
            <person name="Tuteja R."/>
            <person name="Spillane C."/>
            <person name="Robinson S.J."/>
            <person name="Links M.G."/>
            <person name="Clarke C."/>
            <person name="Higgins E.E."/>
            <person name="Huebert T."/>
            <person name="Sharpe A.G."/>
            <person name="Parkin I.A."/>
        </authorList>
    </citation>
    <scope>NUCLEOTIDE SEQUENCE [LARGE SCALE GENOMIC DNA]</scope>
    <source>
        <strain evidence="3">cv. DH55</strain>
    </source>
</reference>
<evidence type="ECO:0000259" key="2">
    <source>
        <dbReference type="PROSITE" id="PS50228"/>
    </source>
</evidence>
<dbReference type="PROSITE" id="PS50228">
    <property type="entry name" value="SUEL_LECTIN"/>
    <property type="match status" value="1"/>
</dbReference>
<keyword evidence="3" id="KW-1185">Reference proteome</keyword>
<gene>
    <name evidence="4" type="primary">LOC104781160</name>
</gene>
<proteinExistence type="predicted"/>
<dbReference type="CDD" id="cd22842">
    <property type="entry name" value="Gal_Rha_Lectin_BGal"/>
    <property type="match status" value="1"/>
</dbReference>
<evidence type="ECO:0000313" key="4">
    <source>
        <dbReference type="RefSeq" id="XP_010504060.1"/>
    </source>
</evidence>
<evidence type="ECO:0000313" key="3">
    <source>
        <dbReference type="Proteomes" id="UP000694864"/>
    </source>
</evidence>
<dbReference type="RefSeq" id="XP_010504060.1">
    <property type="nucleotide sequence ID" value="XM_010505758.1"/>
</dbReference>
<name>A0ABM0YPM4_CAMSA</name>
<feature type="chain" id="PRO_5045553792" evidence="1">
    <location>
        <begin position="33"/>
        <end position="163"/>
    </location>
</feature>
<feature type="domain" description="SUEL-type lectin" evidence="2">
    <location>
        <begin position="82"/>
        <end position="153"/>
    </location>
</feature>
<dbReference type="Proteomes" id="UP000694864">
    <property type="component" value="Chromosome 4"/>
</dbReference>
<protein>
    <submittedName>
        <fullName evidence="4">Beta-galactosidase 1-like</fullName>
    </submittedName>
</protein>
<dbReference type="GeneID" id="104781160"/>
<keyword evidence="1" id="KW-0732">Signal</keyword>